<gene>
    <name evidence="1" type="ORF">STAS_07165</name>
</gene>
<evidence type="ECO:0000313" key="2">
    <source>
        <dbReference type="Proteomes" id="UP000325081"/>
    </source>
</evidence>
<protein>
    <submittedName>
        <fullName evidence="1">Spermidine synthase</fullName>
    </submittedName>
</protein>
<reference evidence="2" key="1">
    <citation type="journal article" date="2019" name="Curr. Biol.">
        <title>Genome Sequence of Striga asiatica Provides Insight into the Evolution of Plant Parasitism.</title>
        <authorList>
            <person name="Yoshida S."/>
            <person name="Kim S."/>
            <person name="Wafula E.K."/>
            <person name="Tanskanen J."/>
            <person name="Kim Y.M."/>
            <person name="Honaas L."/>
            <person name="Yang Z."/>
            <person name="Spallek T."/>
            <person name="Conn C.E."/>
            <person name="Ichihashi Y."/>
            <person name="Cheong K."/>
            <person name="Cui S."/>
            <person name="Der J.P."/>
            <person name="Gundlach H."/>
            <person name="Jiao Y."/>
            <person name="Hori C."/>
            <person name="Ishida J.K."/>
            <person name="Kasahara H."/>
            <person name="Kiba T."/>
            <person name="Kim M.S."/>
            <person name="Koo N."/>
            <person name="Laohavisit A."/>
            <person name="Lee Y.H."/>
            <person name="Lumba S."/>
            <person name="McCourt P."/>
            <person name="Mortimer J.C."/>
            <person name="Mutuku J.M."/>
            <person name="Nomura T."/>
            <person name="Sasaki-Sekimoto Y."/>
            <person name="Seto Y."/>
            <person name="Wang Y."/>
            <person name="Wakatake T."/>
            <person name="Sakakibara H."/>
            <person name="Demura T."/>
            <person name="Yamaguchi S."/>
            <person name="Yoneyama K."/>
            <person name="Manabe R.I."/>
            <person name="Nelson D.C."/>
            <person name="Schulman A.H."/>
            <person name="Timko M.P."/>
            <person name="dePamphilis C.W."/>
            <person name="Choi D."/>
            <person name="Shirasu K."/>
        </authorList>
    </citation>
    <scope>NUCLEOTIDE SEQUENCE [LARGE SCALE GENOMIC DNA]</scope>
    <source>
        <strain evidence="2">cv. UVA1</strain>
    </source>
</reference>
<feature type="non-terminal residue" evidence="1">
    <location>
        <position position="125"/>
    </location>
</feature>
<proteinExistence type="predicted"/>
<dbReference type="AlphaFoldDB" id="A0A5A7PEQ3"/>
<accession>A0A5A7PEQ3</accession>
<name>A0A5A7PEQ3_STRAF</name>
<dbReference type="EMBL" id="BKCP01004439">
    <property type="protein sequence ID" value="GER31192.1"/>
    <property type="molecule type" value="Genomic_DNA"/>
</dbReference>
<sequence length="125" mass="13723">MWVMSDLGRAQLLRQAQLASVAILRTAGLAMSSRCLMVGEPSVASSGYWLTQSLEFLLNGQVIAFGVANVALDQEILRDNLAREGFANCKNCSFSGSCHSTRWWKILVCFTVIGVELRHGCRKGK</sequence>
<organism evidence="1 2">
    <name type="scientific">Striga asiatica</name>
    <name type="common">Asiatic witchweed</name>
    <name type="synonym">Buchnera asiatica</name>
    <dbReference type="NCBI Taxonomy" id="4170"/>
    <lineage>
        <taxon>Eukaryota</taxon>
        <taxon>Viridiplantae</taxon>
        <taxon>Streptophyta</taxon>
        <taxon>Embryophyta</taxon>
        <taxon>Tracheophyta</taxon>
        <taxon>Spermatophyta</taxon>
        <taxon>Magnoliopsida</taxon>
        <taxon>eudicotyledons</taxon>
        <taxon>Gunneridae</taxon>
        <taxon>Pentapetalae</taxon>
        <taxon>asterids</taxon>
        <taxon>lamiids</taxon>
        <taxon>Lamiales</taxon>
        <taxon>Orobanchaceae</taxon>
        <taxon>Buchnereae</taxon>
        <taxon>Striga</taxon>
    </lineage>
</organism>
<dbReference type="Proteomes" id="UP000325081">
    <property type="component" value="Unassembled WGS sequence"/>
</dbReference>
<evidence type="ECO:0000313" key="1">
    <source>
        <dbReference type="EMBL" id="GER31192.1"/>
    </source>
</evidence>
<keyword evidence="2" id="KW-1185">Reference proteome</keyword>
<comment type="caution">
    <text evidence="1">The sequence shown here is derived from an EMBL/GenBank/DDBJ whole genome shotgun (WGS) entry which is preliminary data.</text>
</comment>